<keyword evidence="1" id="KW-0812">Transmembrane</keyword>
<proteinExistence type="predicted"/>
<name>A0A9W7FRM5_9STRA</name>
<dbReference type="GO" id="GO:0008289">
    <property type="term" value="F:lipid binding"/>
    <property type="evidence" value="ECO:0007669"/>
    <property type="project" value="InterPro"/>
</dbReference>
<evidence type="ECO:0000259" key="2">
    <source>
        <dbReference type="Pfam" id="PF01852"/>
    </source>
</evidence>
<dbReference type="EMBL" id="BRXW01000267">
    <property type="protein sequence ID" value="GMI16816.1"/>
    <property type="molecule type" value="Genomic_DNA"/>
</dbReference>
<keyword evidence="1" id="KW-1133">Transmembrane helix</keyword>
<reference evidence="4" key="1">
    <citation type="journal article" date="2023" name="Commun. Biol.">
        <title>Genome analysis of Parmales, the sister group of diatoms, reveals the evolutionary specialization of diatoms from phago-mixotrophs to photoautotrophs.</title>
        <authorList>
            <person name="Ban H."/>
            <person name="Sato S."/>
            <person name="Yoshikawa S."/>
            <person name="Yamada K."/>
            <person name="Nakamura Y."/>
            <person name="Ichinomiya M."/>
            <person name="Sato N."/>
            <person name="Blanc-Mathieu R."/>
            <person name="Endo H."/>
            <person name="Kuwata A."/>
            <person name="Ogata H."/>
        </authorList>
    </citation>
    <scope>NUCLEOTIDE SEQUENCE [LARGE SCALE GENOMIC DNA]</scope>
    <source>
        <strain evidence="4">NIES 3700</strain>
    </source>
</reference>
<accession>A0A9W7FRM5</accession>
<comment type="caution">
    <text evidence="3">The sequence shown here is derived from an EMBL/GenBank/DDBJ whole genome shotgun (WGS) entry which is preliminary data.</text>
</comment>
<dbReference type="PANTHER" id="PTHR11319">
    <property type="entry name" value="G PROTEIN-COUPLED RECEPTOR-RELATED"/>
    <property type="match status" value="1"/>
</dbReference>
<organism evidence="3 4">
    <name type="scientific">Triparma laevis f. longispina</name>
    <dbReference type="NCBI Taxonomy" id="1714387"/>
    <lineage>
        <taxon>Eukaryota</taxon>
        <taxon>Sar</taxon>
        <taxon>Stramenopiles</taxon>
        <taxon>Ochrophyta</taxon>
        <taxon>Bolidophyceae</taxon>
        <taxon>Parmales</taxon>
        <taxon>Triparmaceae</taxon>
        <taxon>Triparma</taxon>
    </lineage>
</organism>
<gene>
    <name evidence="3" type="ORF">TrLO_g6207</name>
</gene>
<dbReference type="InterPro" id="IPR023393">
    <property type="entry name" value="START-like_dom_sf"/>
</dbReference>
<dbReference type="PANTHER" id="PTHR11319:SF35">
    <property type="entry name" value="OUTER MEMBRANE PROTEIN PMPC-RELATED"/>
    <property type="match status" value="1"/>
</dbReference>
<dbReference type="SUPFAM" id="SSF55961">
    <property type="entry name" value="Bet v1-like"/>
    <property type="match status" value="1"/>
</dbReference>
<dbReference type="Proteomes" id="UP001165122">
    <property type="component" value="Unassembled WGS sequence"/>
</dbReference>
<feature type="domain" description="START" evidence="2">
    <location>
        <begin position="257"/>
        <end position="356"/>
    </location>
</feature>
<sequence>MFKLALMILVYPVGITALYSYELWKNREAIQDSENSDNNPNIQCIVFLWRDYRPDFWWFEIYECFRRLNFTGVLLFFSPGSPGQLCFSLILALTGSLVYAYSQPFMKVEDNTLAQTSSVSFFLTLLAAIMVQLKSSLNDIANSYAFGILLIAVNILIFIMFAVGLLYKPLFCVIKKLNAKHYHDAPLKEMGPEVAYSVGLFVEHFKKLAESDMNEAGWTELDVKDWSGKKKTKEWREETGAKVEWRCAKGGGPIDQARRDLVYTEHTRREQGGDVLVCSRSSKELSDSTNELSLEAGRMRADLKVGGYRLRGVEWGKTEVVCLVGMDLGGSFAIGYLHRRMAQSYLKGVVDMHRKFAEKIARGGAVSEPPPPLPILSKALAAAAKKGGAKGKRLTTNPMFAGLRNTDSSADDSVNIELGRMIKKSASKGDEGDENDIVVL</sequence>
<feature type="transmembrane region" description="Helical" evidence="1">
    <location>
        <begin position="113"/>
        <end position="133"/>
    </location>
</feature>
<evidence type="ECO:0000313" key="3">
    <source>
        <dbReference type="EMBL" id="GMI16816.1"/>
    </source>
</evidence>
<protein>
    <recommendedName>
        <fullName evidence="2">START domain-containing protein</fullName>
    </recommendedName>
</protein>
<dbReference type="Gene3D" id="3.30.530.20">
    <property type="match status" value="1"/>
</dbReference>
<dbReference type="InterPro" id="IPR002913">
    <property type="entry name" value="START_lipid-bd_dom"/>
</dbReference>
<keyword evidence="1" id="KW-0472">Membrane</keyword>
<feature type="transmembrane region" description="Helical" evidence="1">
    <location>
        <begin position="145"/>
        <end position="167"/>
    </location>
</feature>
<evidence type="ECO:0000313" key="4">
    <source>
        <dbReference type="Proteomes" id="UP001165122"/>
    </source>
</evidence>
<dbReference type="OrthoDB" id="5950997at2759"/>
<keyword evidence="4" id="KW-1185">Reference proteome</keyword>
<dbReference type="Pfam" id="PF01852">
    <property type="entry name" value="START"/>
    <property type="match status" value="1"/>
</dbReference>
<dbReference type="AlphaFoldDB" id="A0A9W7FRM5"/>
<evidence type="ECO:0000256" key="1">
    <source>
        <dbReference type="SAM" id="Phobius"/>
    </source>
</evidence>